<organism evidence="2 3">
    <name type="scientific">Lentinus brumalis</name>
    <dbReference type="NCBI Taxonomy" id="2498619"/>
    <lineage>
        <taxon>Eukaryota</taxon>
        <taxon>Fungi</taxon>
        <taxon>Dikarya</taxon>
        <taxon>Basidiomycota</taxon>
        <taxon>Agaricomycotina</taxon>
        <taxon>Agaricomycetes</taxon>
        <taxon>Polyporales</taxon>
        <taxon>Polyporaceae</taxon>
        <taxon>Lentinus</taxon>
    </lineage>
</organism>
<dbReference type="OrthoDB" id="2748724at2759"/>
<sequence>MSHLTSGTYILTNAMSGTAMEVWLGHNGTVRGNLFSGNANQQWKFIAHGDGTFAIRSMLRGPDDGPPLFLCPSDAGIRQCSPLVVGPLPVGWTVEDSAHGLVIRWPKTNLAVDLDEGRGSPHTAINLCRLPEEDRWRRCSQWPYTRCFLGDVGSSTATSDTDYVMPASIFQGSDTDCVAVPGSLSDVQPTAWAPSHGPYALRNLHGRTRLDLNTAERRLIACYSDEHREPNRKWEFVPYGDGHAIRSCYQEENGQALYLSVEGSPAKWARIVASPQPVGWHIGHAYPNETESSYFQPIRIRWPHSKFVISLGNSGSSDDGAHVELDIWSPVYRCYMWECLPV</sequence>
<dbReference type="InterPro" id="IPR035992">
    <property type="entry name" value="Ricin_B-like_lectins"/>
</dbReference>
<gene>
    <name evidence="2" type="ORF">OH76DRAFT_1407910</name>
</gene>
<dbReference type="Gene3D" id="2.80.10.50">
    <property type="match status" value="2"/>
</dbReference>
<dbReference type="InterPro" id="IPR000772">
    <property type="entry name" value="Ricin_B_lectin"/>
</dbReference>
<dbReference type="EMBL" id="KZ857436">
    <property type="protein sequence ID" value="RDX45525.1"/>
    <property type="molecule type" value="Genomic_DNA"/>
</dbReference>
<evidence type="ECO:0000313" key="3">
    <source>
        <dbReference type="Proteomes" id="UP000256964"/>
    </source>
</evidence>
<feature type="domain" description="Ricin B lectin" evidence="1">
    <location>
        <begin position="5"/>
        <end position="58"/>
    </location>
</feature>
<dbReference type="SUPFAM" id="SSF50370">
    <property type="entry name" value="Ricin B-like lectins"/>
    <property type="match status" value="1"/>
</dbReference>
<dbReference type="AlphaFoldDB" id="A0A371CZ27"/>
<evidence type="ECO:0000313" key="2">
    <source>
        <dbReference type="EMBL" id="RDX45525.1"/>
    </source>
</evidence>
<proteinExistence type="predicted"/>
<dbReference type="Proteomes" id="UP000256964">
    <property type="component" value="Unassembled WGS sequence"/>
</dbReference>
<protein>
    <recommendedName>
        <fullName evidence="1">Ricin B lectin domain-containing protein</fullName>
    </recommendedName>
</protein>
<evidence type="ECO:0000259" key="1">
    <source>
        <dbReference type="Pfam" id="PF14200"/>
    </source>
</evidence>
<name>A0A371CZ27_9APHY</name>
<accession>A0A371CZ27</accession>
<reference evidence="2 3" key="1">
    <citation type="journal article" date="2018" name="Biotechnol. Biofuels">
        <title>Integrative visual omics of the white-rot fungus Polyporus brumalis exposes the biotechnological potential of its oxidative enzymes for delignifying raw plant biomass.</title>
        <authorList>
            <person name="Miyauchi S."/>
            <person name="Rancon A."/>
            <person name="Drula E."/>
            <person name="Hage H."/>
            <person name="Chaduli D."/>
            <person name="Favel A."/>
            <person name="Grisel S."/>
            <person name="Henrissat B."/>
            <person name="Herpoel-Gimbert I."/>
            <person name="Ruiz-Duenas F.J."/>
            <person name="Chevret D."/>
            <person name="Hainaut M."/>
            <person name="Lin J."/>
            <person name="Wang M."/>
            <person name="Pangilinan J."/>
            <person name="Lipzen A."/>
            <person name="Lesage-Meessen L."/>
            <person name="Navarro D."/>
            <person name="Riley R."/>
            <person name="Grigoriev I.V."/>
            <person name="Zhou S."/>
            <person name="Raouche S."/>
            <person name="Rosso M.N."/>
        </authorList>
    </citation>
    <scope>NUCLEOTIDE SEQUENCE [LARGE SCALE GENOMIC DNA]</scope>
    <source>
        <strain evidence="2 3">BRFM 1820</strain>
    </source>
</reference>
<keyword evidence="3" id="KW-1185">Reference proteome</keyword>
<dbReference type="Pfam" id="PF14200">
    <property type="entry name" value="RicinB_lectin_2"/>
    <property type="match status" value="1"/>
</dbReference>